<keyword evidence="2" id="KW-0808">Transferase</keyword>
<dbReference type="EMBL" id="LGUT01004588">
    <property type="protein sequence ID" value="KOG44435.1"/>
    <property type="molecule type" value="Genomic_DNA"/>
</dbReference>
<keyword evidence="3" id="KW-1185">Reference proteome</keyword>
<name>A0ABR5IRE9_9ACTN</name>
<dbReference type="InterPro" id="IPR022622">
    <property type="entry name" value="DUF3492"/>
</dbReference>
<evidence type="ECO:0000313" key="3">
    <source>
        <dbReference type="Proteomes" id="UP000037020"/>
    </source>
</evidence>
<reference evidence="2 3" key="1">
    <citation type="submission" date="2015-07" db="EMBL/GenBank/DDBJ databases">
        <authorList>
            <person name="Ju K.-S."/>
            <person name="Doroghazi J.R."/>
            <person name="Metcalf W.W."/>
        </authorList>
    </citation>
    <scope>NUCLEOTIDE SEQUENCE [LARGE SCALE GENOMIC DNA]</scope>
    <source>
        <strain evidence="2 3">NRRL B-3589</strain>
    </source>
</reference>
<dbReference type="Proteomes" id="UP000037020">
    <property type="component" value="Unassembled WGS sequence"/>
</dbReference>
<gene>
    <name evidence="2" type="ORF">ADK38_46250</name>
</gene>
<feature type="non-terminal residue" evidence="2">
    <location>
        <position position="137"/>
    </location>
</feature>
<sequence>YGLAELARDAGGLPRALRSEQAVRLLEAACRAPGASNRARGARVGDLLATTALLERALRPLSLDWYEEAGGDGGRSGGRGLAGVDLCHATAGGPAALPGLLAKRFFGTPLLVTEHAVWLRGRYLAYCDHLDRHDHAC</sequence>
<evidence type="ECO:0000259" key="1">
    <source>
        <dbReference type="Pfam" id="PF11997"/>
    </source>
</evidence>
<evidence type="ECO:0000313" key="2">
    <source>
        <dbReference type="EMBL" id="KOG44435.1"/>
    </source>
</evidence>
<dbReference type="Pfam" id="PF11997">
    <property type="entry name" value="DUF3492"/>
    <property type="match status" value="1"/>
</dbReference>
<protein>
    <submittedName>
        <fullName evidence="2">Transferase</fullName>
    </submittedName>
</protein>
<accession>A0ABR5IRE9</accession>
<comment type="caution">
    <text evidence="2">The sequence shown here is derived from an EMBL/GenBank/DDBJ whole genome shotgun (WGS) entry which is preliminary data.</text>
</comment>
<feature type="non-terminal residue" evidence="2">
    <location>
        <position position="1"/>
    </location>
</feature>
<proteinExistence type="predicted"/>
<feature type="domain" description="DUF3492" evidence="1">
    <location>
        <begin position="81"/>
        <end position="126"/>
    </location>
</feature>
<organism evidence="2 3">
    <name type="scientific">Streptomyces varsoviensis</name>
    <dbReference type="NCBI Taxonomy" id="67373"/>
    <lineage>
        <taxon>Bacteria</taxon>
        <taxon>Bacillati</taxon>
        <taxon>Actinomycetota</taxon>
        <taxon>Actinomycetes</taxon>
        <taxon>Kitasatosporales</taxon>
        <taxon>Streptomycetaceae</taxon>
        <taxon>Streptomyces</taxon>
    </lineage>
</organism>
<dbReference type="GO" id="GO:0016740">
    <property type="term" value="F:transferase activity"/>
    <property type="evidence" value="ECO:0007669"/>
    <property type="project" value="UniProtKB-KW"/>
</dbReference>